<dbReference type="PANTHER" id="PTHR33908:SF3">
    <property type="entry name" value="UNDECAPRENYL PHOSPHATE-ALPHA-4-AMINO-4-DEOXY-L-ARABINOSE ARABINOSYL TRANSFERASE"/>
    <property type="match status" value="1"/>
</dbReference>
<comment type="caution">
    <text evidence="10">The sequence shown here is derived from an EMBL/GenBank/DDBJ whole genome shotgun (WGS) entry which is preliminary data.</text>
</comment>
<dbReference type="GO" id="GO:0010041">
    <property type="term" value="P:response to iron(III) ion"/>
    <property type="evidence" value="ECO:0007669"/>
    <property type="project" value="TreeGrafter"/>
</dbReference>
<evidence type="ECO:0000256" key="4">
    <source>
        <dbReference type="ARBA" id="ARBA00022679"/>
    </source>
</evidence>
<dbReference type="GO" id="GO:0006493">
    <property type="term" value="P:protein O-linked glycosylation"/>
    <property type="evidence" value="ECO:0007669"/>
    <property type="project" value="InterPro"/>
</dbReference>
<dbReference type="GO" id="GO:0000030">
    <property type="term" value="F:mannosyltransferase activity"/>
    <property type="evidence" value="ECO:0007669"/>
    <property type="project" value="InterPro"/>
</dbReference>
<feature type="transmembrane region" description="Helical" evidence="8">
    <location>
        <begin position="15"/>
        <end position="40"/>
    </location>
</feature>
<sequence>MVDSDIRNNNVTSSLVFWAATLILSLIVIRLISLGLFPLYDTTEARYGEMARIMFETNNWVTPQFDYNVPFWGKPPFQTWISALSFSWLGVSEFSARLPHFVCGLLTCYFVFRFTKSLTNKNSAIFSLLILTSSLGFIIAIGMVMTDSALLMAYTLAMVCYWQCYSQKDKVVSGHLFFVALALGMLIKGPVAVVLIGISLAFWSVWQGCFKIAIKRLPWLTGMMVFLLLTLPWYIWAEIRTPGFLEYFILGEHVQRFLVSGWQGDLYGTAHVKPRGIIWLYWLACASPWSFIVIGLIVKKYRGIALPQHKYQALGINKYLVCWMISPLLLFTFSGNVLPIYVLPGFSALAVLVALNCRLTKCSNYLAFISLALLALVIMILGLGLVNKKSEAELLGGNRTFSQYEPLYYWNKRPFSAQFYSKGQAQLLENKDKLNTLLKSDESFFLAIKSSDFEGLQHVLTPVCIVTNQTKSRLLLKCK</sequence>
<dbReference type="GO" id="GO:0005886">
    <property type="term" value="C:plasma membrane"/>
    <property type="evidence" value="ECO:0007669"/>
    <property type="project" value="UniProtKB-SubCell"/>
</dbReference>
<reference evidence="11" key="1">
    <citation type="journal article" date="2017" name="Proc. Natl. Acad. Sci. U.S.A.">
        <title>Simulation of Deepwater Horizon oil plume reveals substrate specialization within a complex community of hydrocarbon degraders.</title>
        <authorList>
            <person name="Hu P."/>
            <person name="Dubinsky E.A."/>
            <person name="Probst A.J."/>
            <person name="Wang J."/>
            <person name="Sieber C.M.K."/>
            <person name="Tom L.M."/>
            <person name="Gardinali P."/>
            <person name="Banfield J.F."/>
            <person name="Atlas R.M."/>
            <person name="Andersen G.L."/>
        </authorList>
    </citation>
    <scope>NUCLEOTIDE SEQUENCE [LARGE SCALE GENOMIC DNA]</scope>
</reference>
<evidence type="ECO:0000256" key="5">
    <source>
        <dbReference type="ARBA" id="ARBA00022692"/>
    </source>
</evidence>
<protein>
    <recommendedName>
        <fullName evidence="9">ArnT-like N-terminal domain-containing protein</fullName>
    </recommendedName>
</protein>
<dbReference type="InterPro" id="IPR003342">
    <property type="entry name" value="ArnT-like_N"/>
</dbReference>
<dbReference type="AlphaFoldDB" id="A0A1Y5EIK4"/>
<feature type="transmembrane region" description="Helical" evidence="8">
    <location>
        <begin position="363"/>
        <end position="386"/>
    </location>
</feature>
<feature type="transmembrane region" description="Helical" evidence="8">
    <location>
        <begin position="176"/>
        <end position="205"/>
    </location>
</feature>
<keyword evidence="3" id="KW-0328">Glycosyltransferase</keyword>
<name>A0A1Y5EIK4_COLPS</name>
<feature type="transmembrane region" description="Helical" evidence="8">
    <location>
        <begin position="124"/>
        <end position="145"/>
    </location>
</feature>
<keyword evidence="6 8" id="KW-1133">Transmembrane helix</keyword>
<feature type="transmembrane region" description="Helical" evidence="8">
    <location>
        <begin position="217"/>
        <end position="236"/>
    </location>
</feature>
<dbReference type="Proteomes" id="UP000243053">
    <property type="component" value="Unassembled WGS sequence"/>
</dbReference>
<dbReference type="PANTHER" id="PTHR33908">
    <property type="entry name" value="MANNOSYLTRANSFERASE YKCB-RELATED"/>
    <property type="match status" value="1"/>
</dbReference>
<accession>A0A1Y5EIK4</accession>
<dbReference type="InterPro" id="IPR050297">
    <property type="entry name" value="LipidA_mod_glycosyltrf_83"/>
</dbReference>
<evidence type="ECO:0000259" key="9">
    <source>
        <dbReference type="Pfam" id="PF02366"/>
    </source>
</evidence>
<feature type="transmembrane region" description="Helical" evidence="8">
    <location>
        <begin position="319"/>
        <end position="343"/>
    </location>
</feature>
<organism evidence="10 11">
    <name type="scientific">Colwellia psychrerythraea</name>
    <name type="common">Vibrio psychroerythus</name>
    <dbReference type="NCBI Taxonomy" id="28229"/>
    <lineage>
        <taxon>Bacteria</taxon>
        <taxon>Pseudomonadati</taxon>
        <taxon>Pseudomonadota</taxon>
        <taxon>Gammaproteobacteria</taxon>
        <taxon>Alteromonadales</taxon>
        <taxon>Colwelliaceae</taxon>
        <taxon>Colwellia</taxon>
    </lineage>
</organism>
<dbReference type="GO" id="GO:0009103">
    <property type="term" value="P:lipopolysaccharide biosynthetic process"/>
    <property type="evidence" value="ECO:0007669"/>
    <property type="project" value="UniProtKB-ARBA"/>
</dbReference>
<keyword evidence="7 8" id="KW-0472">Membrane</keyword>
<evidence type="ECO:0000256" key="7">
    <source>
        <dbReference type="ARBA" id="ARBA00023136"/>
    </source>
</evidence>
<keyword evidence="4" id="KW-0808">Transferase</keyword>
<evidence type="ECO:0000256" key="1">
    <source>
        <dbReference type="ARBA" id="ARBA00004651"/>
    </source>
</evidence>
<evidence type="ECO:0000256" key="3">
    <source>
        <dbReference type="ARBA" id="ARBA00022676"/>
    </source>
</evidence>
<dbReference type="GO" id="GO:0016763">
    <property type="term" value="F:pentosyltransferase activity"/>
    <property type="evidence" value="ECO:0007669"/>
    <property type="project" value="TreeGrafter"/>
</dbReference>
<keyword evidence="5 8" id="KW-0812">Transmembrane</keyword>
<feature type="domain" description="ArnT-like N-terminal" evidence="9">
    <location>
        <begin position="26"/>
        <end position="248"/>
    </location>
</feature>
<feature type="transmembrane region" description="Helical" evidence="8">
    <location>
        <begin position="279"/>
        <end position="298"/>
    </location>
</feature>
<dbReference type="Pfam" id="PF02366">
    <property type="entry name" value="PMT"/>
    <property type="match status" value="1"/>
</dbReference>
<dbReference type="EMBL" id="MAAF01000040">
    <property type="protein sequence ID" value="OUR82349.1"/>
    <property type="molecule type" value="Genomic_DNA"/>
</dbReference>
<evidence type="ECO:0000313" key="11">
    <source>
        <dbReference type="Proteomes" id="UP000243053"/>
    </source>
</evidence>
<evidence type="ECO:0000256" key="8">
    <source>
        <dbReference type="SAM" id="Phobius"/>
    </source>
</evidence>
<evidence type="ECO:0000256" key="2">
    <source>
        <dbReference type="ARBA" id="ARBA00022475"/>
    </source>
</evidence>
<gene>
    <name evidence="10" type="ORF">A9Q75_06455</name>
</gene>
<keyword evidence="2" id="KW-1003">Cell membrane</keyword>
<comment type="subcellular location">
    <subcellularLocation>
        <location evidence="1">Cell membrane</location>
        <topology evidence="1">Multi-pass membrane protein</topology>
    </subcellularLocation>
</comment>
<evidence type="ECO:0000256" key="6">
    <source>
        <dbReference type="ARBA" id="ARBA00022989"/>
    </source>
</evidence>
<evidence type="ECO:0000313" key="10">
    <source>
        <dbReference type="EMBL" id="OUR82349.1"/>
    </source>
</evidence>
<proteinExistence type="predicted"/>